<evidence type="ECO:0000256" key="5">
    <source>
        <dbReference type="ARBA" id="ARBA00022555"/>
    </source>
</evidence>
<proteinExistence type="inferred from homology"/>
<feature type="binding site" evidence="15">
    <location>
        <position position="463"/>
    </location>
    <ligand>
        <name>Mg(2+)</name>
        <dbReference type="ChEBI" id="CHEBI:18420"/>
        <note>shared with alpha subunit</note>
    </ligand>
</feature>
<dbReference type="HAMAP" id="MF_00283">
    <property type="entry name" value="Phe_tRNA_synth_beta1"/>
    <property type="match status" value="1"/>
</dbReference>
<evidence type="ECO:0000256" key="6">
    <source>
        <dbReference type="ARBA" id="ARBA00022598"/>
    </source>
</evidence>
<dbReference type="GO" id="GO:0006432">
    <property type="term" value="P:phenylalanyl-tRNA aminoacylation"/>
    <property type="evidence" value="ECO:0007669"/>
    <property type="project" value="UniProtKB-UniRule"/>
</dbReference>
<dbReference type="FunFam" id="3.30.56.10:FF:000002">
    <property type="entry name" value="Phenylalanine--tRNA ligase beta subunit"/>
    <property type="match status" value="1"/>
</dbReference>
<feature type="binding site" evidence="15">
    <location>
        <position position="462"/>
    </location>
    <ligand>
        <name>Mg(2+)</name>
        <dbReference type="ChEBI" id="CHEBI:18420"/>
        <note>shared with alpha subunit</note>
    </ligand>
</feature>
<dbReference type="Gene3D" id="3.30.56.10">
    <property type="match status" value="2"/>
</dbReference>
<protein>
    <recommendedName>
        <fullName evidence="15">Phenylalanine--tRNA ligase beta subunit</fullName>
        <ecNumber evidence="15">6.1.1.20</ecNumber>
    </recommendedName>
    <alternativeName>
        <fullName evidence="15">Phenylalanyl-tRNA synthetase beta subunit</fullName>
        <shortName evidence="15">PheRS</shortName>
    </alternativeName>
</protein>
<keyword evidence="11 16" id="KW-0694">RNA-binding</keyword>
<dbReference type="PROSITE" id="PS51447">
    <property type="entry name" value="FDX_ACB"/>
    <property type="match status" value="1"/>
</dbReference>
<evidence type="ECO:0000256" key="8">
    <source>
        <dbReference type="ARBA" id="ARBA00022741"/>
    </source>
</evidence>
<dbReference type="SUPFAM" id="SSF56037">
    <property type="entry name" value="PheT/TilS domain"/>
    <property type="match status" value="1"/>
</dbReference>
<evidence type="ECO:0000256" key="4">
    <source>
        <dbReference type="ARBA" id="ARBA00022490"/>
    </source>
</evidence>
<gene>
    <name evidence="15" type="primary">pheT</name>
    <name evidence="20" type="ORF">C3942_01115</name>
</gene>
<evidence type="ECO:0000256" key="12">
    <source>
        <dbReference type="ARBA" id="ARBA00022917"/>
    </source>
</evidence>
<comment type="cofactor">
    <cofactor evidence="15">
        <name>Mg(2+)</name>
        <dbReference type="ChEBI" id="CHEBI:18420"/>
    </cofactor>
    <text evidence="15">Binds 2 magnesium ions per tetramer.</text>
</comment>
<dbReference type="CDD" id="cd02796">
    <property type="entry name" value="tRNA_bind_bactPheRS"/>
    <property type="match status" value="1"/>
</dbReference>
<evidence type="ECO:0000256" key="7">
    <source>
        <dbReference type="ARBA" id="ARBA00022723"/>
    </source>
</evidence>
<dbReference type="NCBIfam" id="TIGR00472">
    <property type="entry name" value="pheT_bact"/>
    <property type="match status" value="1"/>
</dbReference>
<dbReference type="InterPro" id="IPR033714">
    <property type="entry name" value="tRNA_bind_bactPheRS"/>
</dbReference>
<evidence type="ECO:0000256" key="3">
    <source>
        <dbReference type="ARBA" id="ARBA00011209"/>
    </source>
</evidence>
<evidence type="ECO:0000256" key="1">
    <source>
        <dbReference type="ARBA" id="ARBA00004496"/>
    </source>
</evidence>
<keyword evidence="13 15" id="KW-0030">Aminoacyl-tRNA synthetase</keyword>
<dbReference type="InterPro" id="IPR045864">
    <property type="entry name" value="aa-tRNA-synth_II/BPL/LPL"/>
</dbReference>
<dbReference type="InterPro" id="IPR045060">
    <property type="entry name" value="Phe-tRNA-ligase_IIc_bsu"/>
</dbReference>
<dbReference type="SMART" id="SM00873">
    <property type="entry name" value="B3_4"/>
    <property type="match status" value="1"/>
</dbReference>
<evidence type="ECO:0000256" key="16">
    <source>
        <dbReference type="PROSITE-ProRule" id="PRU00209"/>
    </source>
</evidence>
<dbReference type="FunFam" id="3.30.70.380:FF:000001">
    <property type="entry name" value="Phenylalanine--tRNA ligase beta subunit"/>
    <property type="match status" value="1"/>
</dbReference>
<keyword evidence="8 15" id="KW-0547">Nucleotide-binding</keyword>
<dbReference type="PROSITE" id="PS51483">
    <property type="entry name" value="B5"/>
    <property type="match status" value="1"/>
</dbReference>
<evidence type="ECO:0000256" key="2">
    <source>
        <dbReference type="ARBA" id="ARBA00008653"/>
    </source>
</evidence>
<dbReference type="EC" id="6.1.1.20" evidence="15"/>
<dbReference type="SMART" id="SM00896">
    <property type="entry name" value="FDX-ACB"/>
    <property type="match status" value="1"/>
</dbReference>
<dbReference type="InterPro" id="IPR004532">
    <property type="entry name" value="Phe-tRNA-ligase_IIc_bsu_bact"/>
</dbReference>
<evidence type="ECO:0000259" key="19">
    <source>
        <dbReference type="PROSITE" id="PS51483"/>
    </source>
</evidence>
<comment type="similarity">
    <text evidence="2 15">Belongs to the phenylalanyl-tRNA synthetase beta subunit family. Type 1 subfamily.</text>
</comment>
<dbReference type="PROSITE" id="PS50886">
    <property type="entry name" value="TRBD"/>
    <property type="match status" value="1"/>
</dbReference>
<dbReference type="InterPro" id="IPR036690">
    <property type="entry name" value="Fdx_antiC-bd_sf"/>
</dbReference>
<dbReference type="InterPro" id="IPR009061">
    <property type="entry name" value="DNA-bd_dom_put_sf"/>
</dbReference>
<dbReference type="InterPro" id="IPR002547">
    <property type="entry name" value="tRNA-bd_dom"/>
</dbReference>
<feature type="binding site" evidence="15">
    <location>
        <position position="453"/>
    </location>
    <ligand>
        <name>Mg(2+)</name>
        <dbReference type="ChEBI" id="CHEBI:18420"/>
        <note>shared with alpha subunit</note>
    </ligand>
</feature>
<evidence type="ECO:0000256" key="10">
    <source>
        <dbReference type="ARBA" id="ARBA00022842"/>
    </source>
</evidence>
<dbReference type="GO" id="GO:0005524">
    <property type="term" value="F:ATP binding"/>
    <property type="evidence" value="ECO:0007669"/>
    <property type="project" value="UniProtKB-UniRule"/>
</dbReference>
<dbReference type="GO" id="GO:0009328">
    <property type="term" value="C:phenylalanine-tRNA ligase complex"/>
    <property type="evidence" value="ECO:0007669"/>
    <property type="project" value="TreeGrafter"/>
</dbReference>
<keyword evidence="6 15" id="KW-0436">Ligase</keyword>
<dbReference type="SUPFAM" id="SSF50249">
    <property type="entry name" value="Nucleic acid-binding proteins"/>
    <property type="match status" value="1"/>
</dbReference>
<dbReference type="Proteomes" id="UP000238220">
    <property type="component" value="Unassembled WGS sequence"/>
</dbReference>
<evidence type="ECO:0000256" key="9">
    <source>
        <dbReference type="ARBA" id="ARBA00022840"/>
    </source>
</evidence>
<dbReference type="InterPro" id="IPR005147">
    <property type="entry name" value="tRNA_synthase_B5-dom"/>
</dbReference>
<dbReference type="Gene3D" id="3.30.70.380">
    <property type="entry name" value="Ferrodoxin-fold anticodon-binding domain"/>
    <property type="match status" value="1"/>
</dbReference>
<feature type="domain" description="TRNA-binding" evidence="17">
    <location>
        <begin position="39"/>
        <end position="148"/>
    </location>
</feature>
<accession>A0A2S5TKN2</accession>
<keyword evidence="10 15" id="KW-0460">Magnesium</keyword>
<sequence length="789" mass="86527">MKLSENWLREWVNPQATINEISDRLVMGGLELEIEPVLETLPQGVVVGRIVKAERHPQADRLQVCEVDVGQPQKLQIVCGAANARAGMNAPCAVVGAKLPDGMEIKQAALRGVDSFGMLCSAKELGLAEKSEGLLELDHDAKPGTPIEQYLGLKDNVLNLEITPNRGDCLSVLGLARELSALYAIPMKRPSFPQAVVVGHSQVKVEIEDLQACPHYTGRVITKLNPKAITPDWMRERLRRAGLRSIHPVVDITNYVMLELGQPMHAFDSGKISGQVRVRRARAGEKLELLNGETLEFNHGELIIADDHGPLALAGVMGGQESGVQVRTTGIFLESACFAPTAVAATARRHKLASDSCYRFERGVDPGLQRSALERATQLILQICGGEVHPVITAGRPPAEPVTVRLRQTRLNQLLGHEIAEKDVEQLLSRLGITTRHELGGAWIARVPSYRYDLRIEPDLIEEVARLYGYDRIPAKPYAARLAPGRPSEAARSLSRVQDVLVSRGWQQIVSLSFVEPGLQGQLNPDARGIPLDNPIADTLSVMRTTLWAGLIPAWLYNRQRQQNRLRLFEQGVAFADVDGQIVETSRLAGLAVGAALPEQWSSAARPTDFYDLKADVVALLGSTAGEYRFEKAEHPALHPGQSARILRGERPAGWIGALHPKLVRTLDLPEAPLLFELDWEVIRDTRVPVSQPLSEFPSSRRDLALVVPETVSADALIACAKASGENLLQKVFIFDIYRGDNLPTACKSVALGLIFNDYSRTLTLEEIDASVARITSQLTRELGAVIRQ</sequence>
<dbReference type="NCBIfam" id="NF045760">
    <property type="entry name" value="YtpR"/>
    <property type="match status" value="1"/>
</dbReference>
<name>A0A2S5TKN2_9GAMM</name>
<dbReference type="CDD" id="cd00769">
    <property type="entry name" value="PheRS_beta_core"/>
    <property type="match status" value="1"/>
</dbReference>
<dbReference type="SUPFAM" id="SSF54991">
    <property type="entry name" value="Anticodon-binding domain of PheRS"/>
    <property type="match status" value="1"/>
</dbReference>
<dbReference type="GO" id="GO:0000287">
    <property type="term" value="F:magnesium ion binding"/>
    <property type="evidence" value="ECO:0007669"/>
    <property type="project" value="UniProtKB-UniRule"/>
</dbReference>
<feature type="binding site" evidence="15">
    <location>
        <position position="459"/>
    </location>
    <ligand>
        <name>Mg(2+)</name>
        <dbReference type="ChEBI" id="CHEBI:18420"/>
        <note>shared with alpha subunit</note>
    </ligand>
</feature>
<comment type="caution">
    <text evidence="20">The sequence shown here is derived from an EMBL/GenBank/DDBJ whole genome shotgun (WGS) entry which is preliminary data.</text>
</comment>
<feature type="domain" description="FDX-ACB" evidence="18">
    <location>
        <begin position="695"/>
        <end position="788"/>
    </location>
</feature>
<dbReference type="FunFam" id="3.50.40.10:FF:000001">
    <property type="entry name" value="Phenylalanine--tRNA ligase beta subunit"/>
    <property type="match status" value="1"/>
</dbReference>
<dbReference type="RefSeq" id="WP_104228489.1">
    <property type="nucleotide sequence ID" value="NZ_PSNW01000001.1"/>
</dbReference>
<dbReference type="Pfam" id="PF03483">
    <property type="entry name" value="B3_4"/>
    <property type="match status" value="1"/>
</dbReference>
<evidence type="ECO:0000313" key="20">
    <source>
        <dbReference type="EMBL" id="PPE75523.1"/>
    </source>
</evidence>
<comment type="subcellular location">
    <subcellularLocation>
        <location evidence="1 15">Cytoplasm</location>
    </subcellularLocation>
</comment>
<comment type="catalytic activity">
    <reaction evidence="14 15">
        <text>tRNA(Phe) + L-phenylalanine + ATP = L-phenylalanyl-tRNA(Phe) + AMP + diphosphate + H(+)</text>
        <dbReference type="Rhea" id="RHEA:19413"/>
        <dbReference type="Rhea" id="RHEA-COMP:9668"/>
        <dbReference type="Rhea" id="RHEA-COMP:9699"/>
        <dbReference type="ChEBI" id="CHEBI:15378"/>
        <dbReference type="ChEBI" id="CHEBI:30616"/>
        <dbReference type="ChEBI" id="CHEBI:33019"/>
        <dbReference type="ChEBI" id="CHEBI:58095"/>
        <dbReference type="ChEBI" id="CHEBI:78442"/>
        <dbReference type="ChEBI" id="CHEBI:78531"/>
        <dbReference type="ChEBI" id="CHEBI:456215"/>
        <dbReference type="EC" id="6.1.1.20"/>
    </reaction>
</comment>
<dbReference type="SUPFAM" id="SSF55681">
    <property type="entry name" value="Class II aaRS and biotin synthetases"/>
    <property type="match status" value="1"/>
</dbReference>
<dbReference type="AlphaFoldDB" id="A0A2S5TKN2"/>
<evidence type="ECO:0000259" key="17">
    <source>
        <dbReference type="PROSITE" id="PS50886"/>
    </source>
</evidence>
<keyword evidence="5 16" id="KW-0820">tRNA-binding</keyword>
<dbReference type="Pfam" id="PF03147">
    <property type="entry name" value="FDX-ACB"/>
    <property type="match status" value="1"/>
</dbReference>
<keyword evidence="9 15" id="KW-0067">ATP-binding</keyword>
<dbReference type="InterPro" id="IPR020825">
    <property type="entry name" value="Phe-tRNA_synthase-like_B3/B4"/>
</dbReference>
<dbReference type="Gene3D" id="3.50.40.10">
    <property type="entry name" value="Phenylalanyl-trna Synthetase, Chain B, domain 3"/>
    <property type="match status" value="1"/>
</dbReference>
<dbReference type="FunFam" id="2.40.50.140:FF:000045">
    <property type="entry name" value="Phenylalanine--tRNA ligase beta subunit"/>
    <property type="match status" value="1"/>
</dbReference>
<dbReference type="GO" id="GO:0004826">
    <property type="term" value="F:phenylalanine-tRNA ligase activity"/>
    <property type="evidence" value="ECO:0007669"/>
    <property type="project" value="UniProtKB-UniRule"/>
</dbReference>
<keyword evidence="21" id="KW-1185">Reference proteome</keyword>
<dbReference type="Pfam" id="PF17759">
    <property type="entry name" value="tRNA_synthFbeta"/>
    <property type="match status" value="1"/>
</dbReference>
<dbReference type="InterPro" id="IPR005121">
    <property type="entry name" value="Fdx_antiC-bd"/>
</dbReference>
<evidence type="ECO:0000256" key="13">
    <source>
        <dbReference type="ARBA" id="ARBA00023146"/>
    </source>
</evidence>
<reference evidence="20 21" key="1">
    <citation type="submission" date="2018-02" db="EMBL/GenBank/DDBJ databases">
        <title>Genome sequencing of Solimonas sp. HR-BB.</title>
        <authorList>
            <person name="Lee Y."/>
            <person name="Jeon C.O."/>
        </authorList>
    </citation>
    <scope>NUCLEOTIDE SEQUENCE [LARGE SCALE GENOMIC DNA]</scope>
    <source>
        <strain evidence="20 21">HR-BB</strain>
    </source>
</reference>
<comment type="subunit">
    <text evidence="3 15">Tetramer of two alpha and two beta subunits.</text>
</comment>
<dbReference type="EMBL" id="PSNW01000001">
    <property type="protein sequence ID" value="PPE75523.1"/>
    <property type="molecule type" value="Genomic_DNA"/>
</dbReference>
<keyword evidence="4 15" id="KW-0963">Cytoplasm</keyword>
<keyword evidence="7 15" id="KW-0479">Metal-binding</keyword>
<feature type="domain" description="B5" evidence="19">
    <location>
        <begin position="399"/>
        <end position="475"/>
    </location>
</feature>
<evidence type="ECO:0000256" key="11">
    <source>
        <dbReference type="ARBA" id="ARBA00022884"/>
    </source>
</evidence>
<dbReference type="InterPro" id="IPR041616">
    <property type="entry name" value="PheRS_beta_core"/>
</dbReference>
<dbReference type="PANTHER" id="PTHR10947:SF0">
    <property type="entry name" value="PHENYLALANINE--TRNA LIGASE BETA SUBUNIT"/>
    <property type="match status" value="1"/>
</dbReference>
<dbReference type="SMART" id="SM00874">
    <property type="entry name" value="B5"/>
    <property type="match status" value="1"/>
</dbReference>
<dbReference type="Pfam" id="PF01588">
    <property type="entry name" value="tRNA_bind"/>
    <property type="match status" value="1"/>
</dbReference>
<dbReference type="InterPro" id="IPR005146">
    <property type="entry name" value="B3/B4_tRNA-bd"/>
</dbReference>
<organism evidence="20 21">
    <name type="scientific">Solimonas fluminis</name>
    <dbReference type="NCBI Taxonomy" id="2086571"/>
    <lineage>
        <taxon>Bacteria</taxon>
        <taxon>Pseudomonadati</taxon>
        <taxon>Pseudomonadota</taxon>
        <taxon>Gammaproteobacteria</taxon>
        <taxon>Nevskiales</taxon>
        <taxon>Nevskiaceae</taxon>
        <taxon>Solimonas</taxon>
    </lineage>
</organism>
<keyword evidence="12 15" id="KW-0648">Protein biosynthesis</keyword>
<dbReference type="OrthoDB" id="9805455at2"/>
<dbReference type="InterPro" id="IPR012340">
    <property type="entry name" value="NA-bd_OB-fold"/>
</dbReference>
<evidence type="ECO:0000256" key="14">
    <source>
        <dbReference type="ARBA" id="ARBA00049255"/>
    </source>
</evidence>
<dbReference type="SUPFAM" id="SSF46955">
    <property type="entry name" value="Putative DNA-binding domain"/>
    <property type="match status" value="1"/>
</dbReference>
<dbReference type="Gene3D" id="3.30.930.10">
    <property type="entry name" value="Bira Bifunctional Protein, Domain 2"/>
    <property type="match status" value="1"/>
</dbReference>
<evidence type="ECO:0000259" key="18">
    <source>
        <dbReference type="PROSITE" id="PS51447"/>
    </source>
</evidence>
<evidence type="ECO:0000256" key="15">
    <source>
        <dbReference type="HAMAP-Rule" id="MF_00283"/>
    </source>
</evidence>
<dbReference type="Pfam" id="PF03484">
    <property type="entry name" value="B5"/>
    <property type="match status" value="1"/>
</dbReference>
<dbReference type="Gene3D" id="2.40.50.140">
    <property type="entry name" value="Nucleic acid-binding proteins"/>
    <property type="match status" value="1"/>
</dbReference>
<dbReference type="PANTHER" id="PTHR10947">
    <property type="entry name" value="PHENYLALANYL-TRNA SYNTHETASE BETA CHAIN AND LEUCINE-RICH REPEAT-CONTAINING PROTEIN 47"/>
    <property type="match status" value="1"/>
</dbReference>
<evidence type="ECO:0000313" key="21">
    <source>
        <dbReference type="Proteomes" id="UP000238220"/>
    </source>
</evidence>
<dbReference type="GO" id="GO:0000049">
    <property type="term" value="F:tRNA binding"/>
    <property type="evidence" value="ECO:0007669"/>
    <property type="project" value="UniProtKB-UniRule"/>
</dbReference>